<keyword evidence="2" id="KW-1185">Reference proteome</keyword>
<reference evidence="1" key="2">
    <citation type="submission" date="2025-08" db="UniProtKB">
        <authorList>
            <consortium name="Ensembl"/>
        </authorList>
    </citation>
    <scope>IDENTIFICATION</scope>
</reference>
<evidence type="ECO:0000313" key="1">
    <source>
        <dbReference type="Ensembl" id="ENSCSAVP00000016706.1"/>
    </source>
</evidence>
<sequence length="71" mass="8115">MFNLVGDLVSIVNEPVDHTNDFPTPSMKSFEIDSEKIEETKDKDEQGACRLYRTSFKTSSGYCWKTSSRNC</sequence>
<dbReference type="HOGENOM" id="CLU_2739275_0_0_1"/>
<dbReference type="Proteomes" id="UP000007875">
    <property type="component" value="Unassembled WGS sequence"/>
</dbReference>
<reference evidence="1" key="3">
    <citation type="submission" date="2025-09" db="UniProtKB">
        <authorList>
            <consortium name="Ensembl"/>
        </authorList>
    </citation>
    <scope>IDENTIFICATION</scope>
</reference>
<dbReference type="InParanoid" id="H2ZGJ0"/>
<dbReference type="AlphaFoldDB" id="H2ZGJ0"/>
<proteinExistence type="predicted"/>
<name>H2ZGJ0_CIOSA</name>
<protein>
    <submittedName>
        <fullName evidence="1">Uncharacterized protein</fullName>
    </submittedName>
</protein>
<accession>H2ZGJ0</accession>
<organism evidence="1 2">
    <name type="scientific">Ciona savignyi</name>
    <name type="common">Pacific transparent sea squirt</name>
    <dbReference type="NCBI Taxonomy" id="51511"/>
    <lineage>
        <taxon>Eukaryota</taxon>
        <taxon>Metazoa</taxon>
        <taxon>Chordata</taxon>
        <taxon>Tunicata</taxon>
        <taxon>Ascidiacea</taxon>
        <taxon>Phlebobranchia</taxon>
        <taxon>Cionidae</taxon>
        <taxon>Ciona</taxon>
    </lineage>
</organism>
<evidence type="ECO:0000313" key="2">
    <source>
        <dbReference type="Proteomes" id="UP000007875"/>
    </source>
</evidence>
<dbReference type="Ensembl" id="ENSCSAVT00000016888.1">
    <property type="protein sequence ID" value="ENSCSAVP00000016706.1"/>
    <property type="gene ID" value="ENSCSAVG00000009824.1"/>
</dbReference>
<reference evidence="2" key="1">
    <citation type="submission" date="2003-08" db="EMBL/GenBank/DDBJ databases">
        <authorList>
            <person name="Birren B."/>
            <person name="Nusbaum C."/>
            <person name="Abebe A."/>
            <person name="Abouelleil A."/>
            <person name="Adekoya E."/>
            <person name="Ait-zahra M."/>
            <person name="Allen N."/>
            <person name="Allen T."/>
            <person name="An P."/>
            <person name="Anderson M."/>
            <person name="Anderson S."/>
            <person name="Arachchi H."/>
            <person name="Armbruster J."/>
            <person name="Bachantsang P."/>
            <person name="Baldwin J."/>
            <person name="Barry A."/>
            <person name="Bayul T."/>
            <person name="Blitshsteyn B."/>
            <person name="Bloom T."/>
            <person name="Blye J."/>
            <person name="Boguslavskiy L."/>
            <person name="Borowsky M."/>
            <person name="Boukhgalter B."/>
            <person name="Brunache A."/>
            <person name="Butler J."/>
            <person name="Calixte N."/>
            <person name="Calvo S."/>
            <person name="Camarata J."/>
            <person name="Campo K."/>
            <person name="Chang J."/>
            <person name="Cheshatsang Y."/>
            <person name="Citroen M."/>
            <person name="Collymore A."/>
            <person name="Considine T."/>
            <person name="Cook A."/>
            <person name="Cooke P."/>
            <person name="Corum B."/>
            <person name="Cuomo C."/>
            <person name="David R."/>
            <person name="Dawoe T."/>
            <person name="Degray S."/>
            <person name="Dodge S."/>
            <person name="Dooley K."/>
            <person name="Dorje P."/>
            <person name="Dorjee K."/>
            <person name="Dorris L."/>
            <person name="Duffey N."/>
            <person name="Dupes A."/>
            <person name="Elkins T."/>
            <person name="Engels R."/>
            <person name="Erickson J."/>
            <person name="Farina A."/>
            <person name="Faro S."/>
            <person name="Ferreira P."/>
            <person name="Fischer H."/>
            <person name="Fitzgerald M."/>
            <person name="Foley K."/>
            <person name="Gage D."/>
            <person name="Galagan J."/>
            <person name="Gearin G."/>
            <person name="Gnerre S."/>
            <person name="Gnirke A."/>
            <person name="Goyette A."/>
            <person name="Graham J."/>
            <person name="Grandbois E."/>
            <person name="Gyaltsen K."/>
            <person name="Hafez N."/>
            <person name="Hagopian D."/>
            <person name="Hagos B."/>
            <person name="Hall J."/>
            <person name="Hatcher B."/>
            <person name="Heller A."/>
            <person name="Higgins H."/>
            <person name="Honan T."/>
            <person name="Horn A."/>
            <person name="Houde N."/>
            <person name="Hughes L."/>
            <person name="Hulme W."/>
            <person name="Husby E."/>
            <person name="Iliev I."/>
            <person name="Jaffe D."/>
            <person name="Jones C."/>
            <person name="Kamal M."/>
            <person name="Kamat A."/>
            <person name="Kamvysselis M."/>
            <person name="Karlsson E."/>
            <person name="Kells C."/>
            <person name="Kieu A."/>
            <person name="Kisner P."/>
            <person name="Kodira C."/>
            <person name="Kulbokas E."/>
            <person name="Labutti K."/>
            <person name="Lama D."/>
            <person name="Landers T."/>
            <person name="Leger J."/>
            <person name="Levine S."/>
            <person name="Lewis D."/>
            <person name="Lewis T."/>
            <person name="Lindblad-toh K."/>
            <person name="Liu X."/>
            <person name="Lokyitsang T."/>
            <person name="Lokyitsang Y."/>
            <person name="Lucien O."/>
            <person name="Lui A."/>
            <person name="Ma L.J."/>
            <person name="Mabbitt R."/>
            <person name="Macdonald J."/>
            <person name="Maclean C."/>
            <person name="Major J."/>
            <person name="Manning J."/>
            <person name="Marabella R."/>
            <person name="Maru K."/>
            <person name="Matthews C."/>
            <person name="Mauceli E."/>
            <person name="Mccarthy M."/>
            <person name="Mcdonough S."/>
            <person name="Mcghee T."/>
            <person name="Meldrim J."/>
            <person name="Meneus L."/>
            <person name="Mesirov J."/>
            <person name="Mihalev A."/>
            <person name="Mihova T."/>
            <person name="Mikkelsen T."/>
            <person name="Mlenga V."/>
            <person name="Moru K."/>
            <person name="Mozes J."/>
            <person name="Mulrain L."/>
            <person name="Munson G."/>
            <person name="Naylor J."/>
            <person name="Newes C."/>
            <person name="Nguyen C."/>
            <person name="Nguyen N."/>
            <person name="Nguyen T."/>
            <person name="Nicol R."/>
            <person name="Nielsen C."/>
            <person name="Nizzari M."/>
            <person name="Norbu C."/>
            <person name="Norbu N."/>
            <person name="O'donnell P."/>
            <person name="Okoawo O."/>
            <person name="O'leary S."/>
            <person name="Omotosho B."/>
            <person name="O'neill K."/>
            <person name="Osman S."/>
            <person name="Parker S."/>
            <person name="Perrin D."/>
            <person name="Phunkhang P."/>
            <person name="Piqani B."/>
            <person name="Purcell S."/>
            <person name="Rachupka T."/>
            <person name="Ramasamy U."/>
            <person name="Rameau R."/>
            <person name="Ray V."/>
            <person name="Raymond C."/>
            <person name="Retta R."/>
            <person name="Richardson S."/>
            <person name="Rise C."/>
            <person name="Rodriguez J."/>
            <person name="Rogers J."/>
            <person name="Rogov P."/>
            <person name="Rutman M."/>
            <person name="Schupbach R."/>
            <person name="Seaman C."/>
            <person name="Settipalli S."/>
            <person name="Sharpe T."/>
            <person name="Sheridan J."/>
            <person name="Sherpa N."/>
            <person name="Shi J."/>
            <person name="Smirnov S."/>
            <person name="Smith C."/>
            <person name="Sougnez C."/>
            <person name="Spencer B."/>
            <person name="Stalker J."/>
            <person name="Stange-thomann N."/>
            <person name="Stavropoulos S."/>
            <person name="Stetson K."/>
            <person name="Stone C."/>
            <person name="Stone S."/>
            <person name="Stubbs M."/>
            <person name="Talamas J."/>
            <person name="Tchuinga P."/>
            <person name="Tenzing P."/>
            <person name="Tesfaye S."/>
            <person name="Theodore J."/>
            <person name="Thoulutsang Y."/>
            <person name="Topham K."/>
            <person name="Towey S."/>
            <person name="Tsamla T."/>
            <person name="Tsomo N."/>
            <person name="Vallee D."/>
            <person name="Vassiliev H."/>
            <person name="Venkataraman V."/>
            <person name="Vinson J."/>
            <person name="Vo A."/>
            <person name="Wade C."/>
            <person name="Wang S."/>
            <person name="Wangchuk T."/>
            <person name="Wangdi T."/>
            <person name="Whittaker C."/>
            <person name="Wilkinson J."/>
            <person name="Wu Y."/>
            <person name="Wyman D."/>
            <person name="Yadav S."/>
            <person name="Yang S."/>
            <person name="Yang X."/>
            <person name="Yeager S."/>
            <person name="Yee E."/>
            <person name="Young G."/>
            <person name="Zainoun J."/>
            <person name="Zembeck L."/>
            <person name="Zimmer A."/>
            <person name="Zody M."/>
            <person name="Lander E."/>
        </authorList>
    </citation>
    <scope>NUCLEOTIDE SEQUENCE [LARGE SCALE GENOMIC DNA]</scope>
</reference>